<evidence type="ECO:0000313" key="2">
    <source>
        <dbReference type="Proteomes" id="UP000248021"/>
    </source>
</evidence>
<sequence>MKHLRIVGGVIGLLAAGEGALAQDMLAIKGTWTPSQGAHIVDGQSRHHESGTTAVPGQDTLKRHNSKFVFRFEGQEGRTFWGSLSSDKVSERLIGALSVDGKRFVMADQDGTFTGTVVDSNTLDYCYTHVTPTDRAVACGLLVRER</sequence>
<proteinExistence type="predicted"/>
<name>A0A2V3UD00_9HYPH</name>
<dbReference type="AlphaFoldDB" id="A0A2V3UD00"/>
<keyword evidence="2" id="KW-1185">Reference proteome</keyword>
<organism evidence="1 2">
    <name type="scientific">Chelatococcus asaccharovorans</name>
    <dbReference type="NCBI Taxonomy" id="28210"/>
    <lineage>
        <taxon>Bacteria</taxon>
        <taxon>Pseudomonadati</taxon>
        <taxon>Pseudomonadota</taxon>
        <taxon>Alphaproteobacteria</taxon>
        <taxon>Hyphomicrobiales</taxon>
        <taxon>Chelatococcaceae</taxon>
        <taxon>Chelatococcus</taxon>
    </lineage>
</organism>
<dbReference type="EMBL" id="QJJK01000008">
    <property type="protein sequence ID" value="PXW56342.1"/>
    <property type="molecule type" value="Genomic_DNA"/>
</dbReference>
<comment type="caution">
    <text evidence="1">The sequence shown here is derived from an EMBL/GenBank/DDBJ whole genome shotgun (WGS) entry which is preliminary data.</text>
</comment>
<accession>A0A2V3UD00</accession>
<gene>
    <name evidence="1" type="ORF">C7450_10891</name>
</gene>
<reference evidence="1 2" key="1">
    <citation type="submission" date="2018-05" db="EMBL/GenBank/DDBJ databases">
        <title>Genomic Encyclopedia of Type Strains, Phase IV (KMG-IV): sequencing the most valuable type-strain genomes for metagenomic binning, comparative biology and taxonomic classification.</title>
        <authorList>
            <person name="Goeker M."/>
        </authorList>
    </citation>
    <scope>NUCLEOTIDE SEQUENCE [LARGE SCALE GENOMIC DNA]</scope>
    <source>
        <strain evidence="1 2">DSM 6462</strain>
    </source>
</reference>
<dbReference type="RefSeq" id="WP_110376103.1">
    <property type="nucleotide sequence ID" value="NZ_CAKNFM010000006.1"/>
</dbReference>
<dbReference type="OrthoDB" id="8449557at2"/>
<evidence type="ECO:0000313" key="1">
    <source>
        <dbReference type="EMBL" id="PXW56342.1"/>
    </source>
</evidence>
<protein>
    <submittedName>
        <fullName evidence="1">Uncharacterized protein</fullName>
    </submittedName>
</protein>
<dbReference type="Proteomes" id="UP000248021">
    <property type="component" value="Unassembled WGS sequence"/>
</dbReference>